<organism evidence="2 3">
    <name type="scientific">Oryza sativa subsp. indica</name>
    <name type="common">Rice</name>
    <dbReference type="NCBI Taxonomy" id="39946"/>
    <lineage>
        <taxon>Eukaryota</taxon>
        <taxon>Viridiplantae</taxon>
        <taxon>Streptophyta</taxon>
        <taxon>Embryophyta</taxon>
        <taxon>Tracheophyta</taxon>
        <taxon>Spermatophyta</taxon>
        <taxon>Magnoliopsida</taxon>
        <taxon>Liliopsida</taxon>
        <taxon>Poales</taxon>
        <taxon>Poaceae</taxon>
        <taxon>BOP clade</taxon>
        <taxon>Oryzoideae</taxon>
        <taxon>Oryzeae</taxon>
        <taxon>Oryzinae</taxon>
        <taxon>Oryza</taxon>
        <taxon>Oryza sativa</taxon>
    </lineage>
</organism>
<reference evidence="2 3" key="1">
    <citation type="journal article" date="2005" name="PLoS Biol.">
        <title>The genomes of Oryza sativa: a history of duplications.</title>
        <authorList>
            <person name="Yu J."/>
            <person name="Wang J."/>
            <person name="Lin W."/>
            <person name="Li S."/>
            <person name="Li H."/>
            <person name="Zhou J."/>
            <person name="Ni P."/>
            <person name="Dong W."/>
            <person name="Hu S."/>
            <person name="Zeng C."/>
            <person name="Zhang J."/>
            <person name="Zhang Y."/>
            <person name="Li R."/>
            <person name="Xu Z."/>
            <person name="Li S."/>
            <person name="Li X."/>
            <person name="Zheng H."/>
            <person name="Cong L."/>
            <person name="Lin L."/>
            <person name="Yin J."/>
            <person name="Geng J."/>
            <person name="Li G."/>
            <person name="Shi J."/>
            <person name="Liu J."/>
            <person name="Lv H."/>
            <person name="Li J."/>
            <person name="Wang J."/>
            <person name="Deng Y."/>
            <person name="Ran L."/>
            <person name="Shi X."/>
            <person name="Wang X."/>
            <person name="Wu Q."/>
            <person name="Li C."/>
            <person name="Ren X."/>
            <person name="Wang J."/>
            <person name="Wang X."/>
            <person name="Li D."/>
            <person name="Liu D."/>
            <person name="Zhang X."/>
            <person name="Ji Z."/>
            <person name="Zhao W."/>
            <person name="Sun Y."/>
            <person name="Zhang Z."/>
            <person name="Bao J."/>
            <person name="Han Y."/>
            <person name="Dong L."/>
            <person name="Ji J."/>
            <person name="Chen P."/>
            <person name="Wu S."/>
            <person name="Liu J."/>
            <person name="Xiao Y."/>
            <person name="Bu D."/>
            <person name="Tan J."/>
            <person name="Yang L."/>
            <person name="Ye C."/>
            <person name="Zhang J."/>
            <person name="Xu J."/>
            <person name="Zhou Y."/>
            <person name="Yu Y."/>
            <person name="Zhang B."/>
            <person name="Zhuang S."/>
            <person name="Wei H."/>
            <person name="Liu B."/>
            <person name="Lei M."/>
            <person name="Yu H."/>
            <person name="Li Y."/>
            <person name="Xu H."/>
            <person name="Wei S."/>
            <person name="He X."/>
            <person name="Fang L."/>
            <person name="Zhang Z."/>
            <person name="Zhang Y."/>
            <person name="Huang X."/>
            <person name="Su Z."/>
            <person name="Tong W."/>
            <person name="Li J."/>
            <person name="Tong Z."/>
            <person name="Li S."/>
            <person name="Ye J."/>
            <person name="Wang L."/>
            <person name="Fang L."/>
            <person name="Lei T."/>
            <person name="Chen C."/>
            <person name="Chen H."/>
            <person name="Xu Z."/>
            <person name="Li H."/>
            <person name="Huang H."/>
            <person name="Zhang F."/>
            <person name="Xu H."/>
            <person name="Li N."/>
            <person name="Zhao C."/>
            <person name="Li S."/>
            <person name="Dong L."/>
            <person name="Huang Y."/>
            <person name="Li L."/>
            <person name="Xi Y."/>
            <person name="Qi Q."/>
            <person name="Li W."/>
            <person name="Zhang B."/>
            <person name="Hu W."/>
            <person name="Zhang Y."/>
            <person name="Tian X."/>
            <person name="Jiao Y."/>
            <person name="Liang X."/>
            <person name="Jin J."/>
            <person name="Gao L."/>
            <person name="Zheng W."/>
            <person name="Hao B."/>
            <person name="Liu S."/>
            <person name="Wang W."/>
            <person name="Yuan L."/>
            <person name="Cao M."/>
            <person name="McDermott J."/>
            <person name="Samudrala R."/>
            <person name="Wang J."/>
            <person name="Wong G.K."/>
            <person name="Yang H."/>
        </authorList>
    </citation>
    <scope>NUCLEOTIDE SEQUENCE [LARGE SCALE GENOMIC DNA]</scope>
    <source>
        <strain evidence="3">cv. 93-11</strain>
    </source>
</reference>
<dbReference type="AlphaFoldDB" id="B8B8P8"/>
<sequence length="75" mass="8085">MRRRLPRLVLPCGAGGCSCCFCSLVALVAVAAPQQSRWLLLLVLLRAAAMALYSLRSGSSSFFPNRATPLCSNDR</sequence>
<keyword evidence="1" id="KW-1133">Transmembrane helix</keyword>
<dbReference type="HOGENOM" id="CLU_2675472_0_0_1"/>
<feature type="transmembrane region" description="Helical" evidence="1">
    <location>
        <begin position="38"/>
        <end position="55"/>
    </location>
</feature>
<dbReference type="Gramene" id="BGIOSGA028285-TA">
    <property type="protein sequence ID" value="BGIOSGA028285-PA"/>
    <property type="gene ID" value="BGIOSGA028285"/>
</dbReference>
<gene>
    <name evidence="2" type="ORF">OsI_28428</name>
</gene>
<proteinExistence type="predicted"/>
<protein>
    <submittedName>
        <fullName evidence="2">Uncharacterized protein</fullName>
    </submittedName>
</protein>
<name>B8B8P8_ORYSI</name>
<dbReference type="Proteomes" id="UP000007015">
    <property type="component" value="Chromosome 8"/>
</dbReference>
<keyword evidence="3" id="KW-1185">Reference proteome</keyword>
<evidence type="ECO:0000313" key="2">
    <source>
        <dbReference type="EMBL" id="EEC83184.1"/>
    </source>
</evidence>
<dbReference type="PROSITE" id="PS51257">
    <property type="entry name" value="PROKAR_LIPOPROTEIN"/>
    <property type="match status" value="1"/>
</dbReference>
<keyword evidence="1" id="KW-0472">Membrane</keyword>
<accession>B8B8P8</accession>
<feature type="transmembrane region" description="Helical" evidence="1">
    <location>
        <begin position="12"/>
        <end position="32"/>
    </location>
</feature>
<keyword evidence="1" id="KW-0812">Transmembrane</keyword>
<evidence type="ECO:0000313" key="3">
    <source>
        <dbReference type="Proteomes" id="UP000007015"/>
    </source>
</evidence>
<evidence type="ECO:0000256" key="1">
    <source>
        <dbReference type="SAM" id="Phobius"/>
    </source>
</evidence>
<dbReference type="EMBL" id="CM000133">
    <property type="protein sequence ID" value="EEC83184.1"/>
    <property type="molecule type" value="Genomic_DNA"/>
</dbReference>